<accession>A0A9D4KTZ0</accession>
<feature type="region of interest" description="Disordered" evidence="1">
    <location>
        <begin position="1"/>
        <end position="22"/>
    </location>
</feature>
<keyword evidence="2" id="KW-0472">Membrane</keyword>
<dbReference type="PANTHER" id="PTHR11360">
    <property type="entry name" value="MONOCARBOXYLATE TRANSPORTER"/>
    <property type="match status" value="1"/>
</dbReference>
<dbReference type="InterPro" id="IPR036259">
    <property type="entry name" value="MFS_trans_sf"/>
</dbReference>
<evidence type="ECO:0000313" key="3">
    <source>
        <dbReference type="EMBL" id="KAH3846053.1"/>
    </source>
</evidence>
<reference evidence="3" key="2">
    <citation type="submission" date="2020-11" db="EMBL/GenBank/DDBJ databases">
        <authorList>
            <person name="McCartney M.A."/>
            <person name="Auch B."/>
            <person name="Kono T."/>
            <person name="Mallez S."/>
            <person name="Becker A."/>
            <person name="Gohl D.M."/>
            <person name="Silverstein K.A.T."/>
            <person name="Koren S."/>
            <person name="Bechman K.B."/>
            <person name="Herman A."/>
            <person name="Abrahante J.E."/>
            <person name="Garbe J."/>
        </authorList>
    </citation>
    <scope>NUCLEOTIDE SEQUENCE</scope>
    <source>
        <strain evidence="3">Duluth1</strain>
        <tissue evidence="3">Whole animal</tissue>
    </source>
</reference>
<dbReference type="InterPro" id="IPR050327">
    <property type="entry name" value="Proton-linked_MCT"/>
</dbReference>
<dbReference type="PANTHER" id="PTHR11360:SF286">
    <property type="entry name" value="GH22266P"/>
    <property type="match status" value="1"/>
</dbReference>
<dbReference type="AlphaFoldDB" id="A0A9D4KTZ0"/>
<keyword evidence="2" id="KW-1133">Transmembrane helix</keyword>
<reference evidence="3" key="1">
    <citation type="journal article" date="2019" name="bioRxiv">
        <title>The Genome of the Zebra Mussel, Dreissena polymorpha: A Resource for Invasive Species Research.</title>
        <authorList>
            <person name="McCartney M.A."/>
            <person name="Auch B."/>
            <person name="Kono T."/>
            <person name="Mallez S."/>
            <person name="Zhang Y."/>
            <person name="Obille A."/>
            <person name="Becker A."/>
            <person name="Abrahante J.E."/>
            <person name="Garbe J."/>
            <person name="Badalamenti J.P."/>
            <person name="Herman A."/>
            <person name="Mangelson H."/>
            <person name="Liachko I."/>
            <person name="Sullivan S."/>
            <person name="Sone E.D."/>
            <person name="Koren S."/>
            <person name="Silverstein K.A.T."/>
            <person name="Beckman K.B."/>
            <person name="Gohl D.M."/>
        </authorList>
    </citation>
    <scope>NUCLEOTIDE SEQUENCE</scope>
    <source>
        <strain evidence="3">Duluth1</strain>
        <tissue evidence="3">Whole animal</tissue>
    </source>
</reference>
<dbReference type="InterPro" id="IPR011701">
    <property type="entry name" value="MFS"/>
</dbReference>
<keyword evidence="2" id="KW-0812">Transmembrane</keyword>
<evidence type="ECO:0008006" key="5">
    <source>
        <dbReference type="Google" id="ProtNLM"/>
    </source>
</evidence>
<feature type="transmembrane region" description="Helical" evidence="2">
    <location>
        <begin position="200"/>
        <end position="222"/>
    </location>
</feature>
<keyword evidence="4" id="KW-1185">Reference proteome</keyword>
<organism evidence="3 4">
    <name type="scientific">Dreissena polymorpha</name>
    <name type="common">Zebra mussel</name>
    <name type="synonym">Mytilus polymorpha</name>
    <dbReference type="NCBI Taxonomy" id="45954"/>
    <lineage>
        <taxon>Eukaryota</taxon>
        <taxon>Metazoa</taxon>
        <taxon>Spiralia</taxon>
        <taxon>Lophotrochozoa</taxon>
        <taxon>Mollusca</taxon>
        <taxon>Bivalvia</taxon>
        <taxon>Autobranchia</taxon>
        <taxon>Heteroconchia</taxon>
        <taxon>Euheterodonta</taxon>
        <taxon>Imparidentia</taxon>
        <taxon>Neoheterodontei</taxon>
        <taxon>Myida</taxon>
        <taxon>Dreissenoidea</taxon>
        <taxon>Dreissenidae</taxon>
        <taxon>Dreissena</taxon>
    </lineage>
</organism>
<dbReference type="Proteomes" id="UP000828390">
    <property type="component" value="Unassembled WGS sequence"/>
</dbReference>
<dbReference type="SUPFAM" id="SSF103473">
    <property type="entry name" value="MFS general substrate transporter"/>
    <property type="match status" value="1"/>
</dbReference>
<feature type="transmembrane region" description="Helical" evidence="2">
    <location>
        <begin position="42"/>
        <end position="66"/>
    </location>
</feature>
<feature type="transmembrane region" description="Helical" evidence="2">
    <location>
        <begin position="141"/>
        <end position="159"/>
    </location>
</feature>
<comment type="caution">
    <text evidence="3">The sequence shown here is derived from an EMBL/GenBank/DDBJ whole genome shotgun (WGS) entry which is preliminary data.</text>
</comment>
<protein>
    <recommendedName>
        <fullName evidence="5">Major facilitator superfamily (MFS) profile domain-containing protein</fullName>
    </recommendedName>
</protein>
<dbReference type="Pfam" id="PF07690">
    <property type="entry name" value="MFS_1"/>
    <property type="match status" value="1"/>
</dbReference>
<dbReference type="Gene3D" id="1.20.1250.20">
    <property type="entry name" value="MFS general substrate transporter like domains"/>
    <property type="match status" value="1"/>
</dbReference>
<name>A0A9D4KTZ0_DREPO</name>
<dbReference type="EMBL" id="JAIWYP010000003">
    <property type="protein sequence ID" value="KAH3846053.1"/>
    <property type="molecule type" value="Genomic_DNA"/>
</dbReference>
<evidence type="ECO:0000256" key="1">
    <source>
        <dbReference type="SAM" id="MobiDB-lite"/>
    </source>
</evidence>
<proteinExistence type="predicted"/>
<dbReference type="GO" id="GO:0008028">
    <property type="term" value="F:monocarboxylic acid transmembrane transporter activity"/>
    <property type="evidence" value="ECO:0007669"/>
    <property type="project" value="TreeGrafter"/>
</dbReference>
<feature type="transmembrane region" description="Helical" evidence="2">
    <location>
        <begin position="171"/>
        <end position="188"/>
    </location>
</feature>
<evidence type="ECO:0000313" key="4">
    <source>
        <dbReference type="Proteomes" id="UP000828390"/>
    </source>
</evidence>
<evidence type="ECO:0000256" key="2">
    <source>
        <dbReference type="SAM" id="Phobius"/>
    </source>
</evidence>
<gene>
    <name evidence="3" type="ORF">DPMN_088346</name>
</gene>
<feature type="transmembrane region" description="Helical" evidence="2">
    <location>
        <begin position="109"/>
        <end position="135"/>
    </location>
</feature>
<feature type="transmembrane region" description="Helical" evidence="2">
    <location>
        <begin position="78"/>
        <end position="102"/>
    </location>
</feature>
<sequence>MVFGTAEKTNGDAEAGSDDTNDVTSSAISDAVPIAPDGGYGWVIVFAVFCGNLIIDGCAGSFGILYPELLTAFGASDALTSMAGSLIVAVFLFSSPLVGGLVNRFGCRLVCFVGGILTTMGFILATFAGSIYVFMLTYGIIGGYFPPLQVLIMVEYLGIERLTMSFGFLQMAKGPAALVGPPIAGLVYEWTKDYAMSMEFAALLFLLSAIVQSLVPCIDRFSDRAVSDKSRKVQILVHEADIDRKVDTI</sequence>